<dbReference type="AlphaFoldDB" id="A0A2S4WNF8"/>
<evidence type="ECO:0000313" key="1">
    <source>
        <dbReference type="EMBL" id="POW23301.1"/>
    </source>
</evidence>
<gene>
    <name evidence="1" type="ORF">PSHT_00336</name>
</gene>
<accession>A0A2S4WNF8</accession>
<organism evidence="1 2">
    <name type="scientific">Puccinia striiformis</name>
    <dbReference type="NCBI Taxonomy" id="27350"/>
    <lineage>
        <taxon>Eukaryota</taxon>
        <taxon>Fungi</taxon>
        <taxon>Dikarya</taxon>
        <taxon>Basidiomycota</taxon>
        <taxon>Pucciniomycotina</taxon>
        <taxon>Pucciniomycetes</taxon>
        <taxon>Pucciniales</taxon>
        <taxon>Pucciniaceae</taxon>
        <taxon>Puccinia</taxon>
    </lineage>
</organism>
<evidence type="ECO:0000313" key="2">
    <source>
        <dbReference type="Proteomes" id="UP000238274"/>
    </source>
</evidence>
<keyword evidence="2" id="KW-1185">Reference proteome</keyword>
<dbReference type="VEuPathDB" id="FungiDB:PSTT_00696"/>
<reference evidence="2" key="3">
    <citation type="journal article" date="2018" name="Mol. Plant Microbe Interact.">
        <title>Genome sequence resources for the wheat stripe rust pathogen (Puccinia striiformis f. sp. tritici) and the barley stripe rust pathogen (Puccinia striiformis f. sp. hordei).</title>
        <authorList>
            <person name="Xia C."/>
            <person name="Wang M."/>
            <person name="Yin C."/>
            <person name="Cornejo O.E."/>
            <person name="Hulbert S.H."/>
            <person name="Chen X."/>
        </authorList>
    </citation>
    <scope>NUCLEOTIDE SEQUENCE [LARGE SCALE GENOMIC DNA]</scope>
    <source>
        <strain evidence="2">93TX-2</strain>
    </source>
</reference>
<name>A0A2S4WNF8_9BASI</name>
<reference evidence="2" key="2">
    <citation type="journal article" date="2018" name="BMC Genomics">
        <title>Genomic insights into host adaptation between the wheat stripe rust pathogen (Puccinia striiformis f. sp. tritici) and the barley stripe rust pathogen (Puccinia striiformis f. sp. hordei).</title>
        <authorList>
            <person name="Xia C."/>
            <person name="Wang M."/>
            <person name="Yin C."/>
            <person name="Cornejo O.E."/>
            <person name="Hulbert S.H."/>
            <person name="Chen X."/>
        </authorList>
    </citation>
    <scope>NUCLEOTIDE SEQUENCE [LARGE SCALE GENOMIC DNA]</scope>
    <source>
        <strain evidence="2">93TX-2</strain>
    </source>
</reference>
<proteinExistence type="predicted"/>
<dbReference type="Proteomes" id="UP000238274">
    <property type="component" value="Unassembled WGS sequence"/>
</dbReference>
<sequence length="203" mass="22684">MVYCWATEDRQRRKVHSEKMISDIHQDLVSVPMLPYPSQINYYNSRIVLCQHLSTIRSHNSFLLAQLPGDLDFLRAYHTATSSPLQLDHAVGSEGPPVPDKLIPVKRGMVLILMDNTGHAEYLEVNARVLLVAFSQSTLTVKPLTGSAKGLNISINCLAYRKPTTDGAQQGTFLTQFPISGGFTVFVNEIYFDFPAIHISYSE</sequence>
<reference evidence="1 2" key="1">
    <citation type="submission" date="2017-12" db="EMBL/GenBank/DDBJ databases">
        <title>Gene loss provides genomic basis for host adaptation in cereal stripe rust fungi.</title>
        <authorList>
            <person name="Xia C."/>
        </authorList>
    </citation>
    <scope>NUCLEOTIDE SEQUENCE [LARGE SCALE GENOMIC DNA]</scope>
    <source>
        <strain evidence="1 2">93TX-2</strain>
    </source>
</reference>
<dbReference type="EMBL" id="PKSM01000002">
    <property type="protein sequence ID" value="POW23301.1"/>
    <property type="molecule type" value="Genomic_DNA"/>
</dbReference>
<comment type="caution">
    <text evidence="1">The sequence shown here is derived from an EMBL/GenBank/DDBJ whole genome shotgun (WGS) entry which is preliminary data.</text>
</comment>
<protein>
    <submittedName>
        <fullName evidence="1">Uncharacterized protein</fullName>
    </submittedName>
</protein>
<dbReference type="VEuPathDB" id="FungiDB:PSHT_00336"/>